<dbReference type="HAMAP" id="MF_00106">
    <property type="entry name" value="UxuA"/>
    <property type="match status" value="1"/>
</dbReference>
<dbReference type="SUPFAM" id="SSF51658">
    <property type="entry name" value="Xylose isomerase-like"/>
    <property type="match status" value="1"/>
</dbReference>
<evidence type="ECO:0000256" key="4">
    <source>
        <dbReference type="ARBA" id="ARBA00007389"/>
    </source>
</evidence>
<comment type="similarity">
    <text evidence="4 9">Belongs to the mannonate dehydratase family.</text>
</comment>
<comment type="catalytic activity">
    <reaction evidence="1 9">
        <text>D-mannonate = 2-dehydro-3-deoxy-D-gluconate + H2O</text>
        <dbReference type="Rhea" id="RHEA:20097"/>
        <dbReference type="ChEBI" id="CHEBI:15377"/>
        <dbReference type="ChEBI" id="CHEBI:17767"/>
        <dbReference type="ChEBI" id="CHEBI:57990"/>
        <dbReference type="EC" id="4.2.1.8"/>
    </reaction>
</comment>
<protein>
    <recommendedName>
        <fullName evidence="5 9">Mannonate dehydratase</fullName>
        <ecNumber evidence="5 9">4.2.1.8</ecNumber>
    </recommendedName>
    <alternativeName>
        <fullName evidence="9">D-mannonate hydro-lyase</fullName>
    </alternativeName>
</protein>
<dbReference type="NCBIfam" id="TIGR00695">
    <property type="entry name" value="uxuA"/>
    <property type="match status" value="1"/>
</dbReference>
<sequence>MEQTWRWFGPRDPISLAHVRQAGATGIVTALHERRAGEVWSLDEIKARKALIEGDGALGLRWSVVESVPVAEEIKIGEGDLSPFFDAYRGSLRNLAAAGLRTVCYNFMPVLDWTRTDLASPVVGGGRALRFDAVAFAAFDCFLLARPGAEEEHGEALVARARAWFDAASEGERAKLVATVAAGLPGSFEGYDLDALRRALARYRGLGREGLRNNLARFLKAVVPAAEEYGIRLVIHPDDPPRPLMGLPRVVGSAEDVAFLLGACPSPANGLTLCAGSFGADPKNDVVAIARRFAAHIGFAHLRNVRNEPDGSFAEAAHLDGDTDMVALVEALLAEQTRRRDAGEADWRIPFRPDHGHELLDDLTRKTQPGYPAVGRLRGLAEIRGVMRAVASLRGHAL</sequence>
<dbReference type="RefSeq" id="WP_283742181.1">
    <property type="nucleotide sequence ID" value="NZ_JASJEV010000019.1"/>
</dbReference>
<dbReference type="Gene3D" id="3.20.20.150">
    <property type="entry name" value="Divalent-metal-dependent TIM barrel enzymes"/>
    <property type="match status" value="1"/>
</dbReference>
<name>A0ABT7AM82_9HYPH</name>
<organism evidence="10 11">
    <name type="scientific">Chelatococcus albus</name>
    <dbReference type="NCBI Taxonomy" id="3047466"/>
    <lineage>
        <taxon>Bacteria</taxon>
        <taxon>Pseudomonadati</taxon>
        <taxon>Pseudomonadota</taxon>
        <taxon>Alphaproteobacteria</taxon>
        <taxon>Hyphomicrobiales</taxon>
        <taxon>Chelatococcaceae</taxon>
        <taxon>Chelatococcus</taxon>
    </lineage>
</organism>
<dbReference type="Pfam" id="PF03786">
    <property type="entry name" value="UxuA"/>
    <property type="match status" value="1"/>
</dbReference>
<evidence type="ECO:0000256" key="3">
    <source>
        <dbReference type="ARBA" id="ARBA00004892"/>
    </source>
</evidence>
<evidence type="ECO:0000256" key="8">
    <source>
        <dbReference type="ARBA" id="ARBA00023239"/>
    </source>
</evidence>
<evidence type="ECO:0000313" key="10">
    <source>
        <dbReference type="EMBL" id="MDJ1160180.1"/>
    </source>
</evidence>
<comment type="function">
    <text evidence="2 9">Catalyzes the dehydration of D-mannonate.</text>
</comment>
<evidence type="ECO:0000256" key="1">
    <source>
        <dbReference type="ARBA" id="ARBA00001794"/>
    </source>
</evidence>
<proteinExistence type="inferred from homology"/>
<comment type="pathway">
    <text evidence="3 9">Carbohydrate metabolism; pentose and glucuronate interconversion.</text>
</comment>
<keyword evidence="6 9" id="KW-0408">Iron</keyword>
<dbReference type="GO" id="GO:0008927">
    <property type="term" value="F:mannonate dehydratase activity"/>
    <property type="evidence" value="ECO:0007669"/>
    <property type="project" value="UniProtKB-EC"/>
</dbReference>
<evidence type="ECO:0000256" key="9">
    <source>
        <dbReference type="HAMAP-Rule" id="MF_00106"/>
    </source>
</evidence>
<gene>
    <name evidence="9 10" type="primary">uxuA</name>
    <name evidence="10" type="ORF">QNA08_18360</name>
</gene>
<evidence type="ECO:0000256" key="6">
    <source>
        <dbReference type="ARBA" id="ARBA00023004"/>
    </source>
</evidence>
<dbReference type="InterPro" id="IPR036237">
    <property type="entry name" value="Xyl_isomerase-like_sf"/>
</dbReference>
<dbReference type="NCBIfam" id="NF003027">
    <property type="entry name" value="PRK03906.1"/>
    <property type="match status" value="1"/>
</dbReference>
<dbReference type="InterPro" id="IPR004628">
    <property type="entry name" value="Man_deHydtase"/>
</dbReference>
<evidence type="ECO:0000313" key="11">
    <source>
        <dbReference type="Proteomes" id="UP001321492"/>
    </source>
</evidence>
<dbReference type="PANTHER" id="PTHR30387">
    <property type="entry name" value="MANNONATE DEHYDRATASE"/>
    <property type="match status" value="1"/>
</dbReference>
<keyword evidence="7 9" id="KW-0464">Manganese</keyword>
<dbReference type="Proteomes" id="UP001321492">
    <property type="component" value="Unassembled WGS sequence"/>
</dbReference>
<dbReference type="EC" id="4.2.1.8" evidence="5 9"/>
<dbReference type="EMBL" id="JASJEV010000019">
    <property type="protein sequence ID" value="MDJ1160180.1"/>
    <property type="molecule type" value="Genomic_DNA"/>
</dbReference>
<accession>A0ABT7AM82</accession>
<dbReference type="PANTHER" id="PTHR30387:SF2">
    <property type="entry name" value="MANNONATE DEHYDRATASE"/>
    <property type="match status" value="1"/>
</dbReference>
<keyword evidence="11" id="KW-1185">Reference proteome</keyword>
<reference evidence="10 11" key="1">
    <citation type="submission" date="2023-05" db="EMBL/GenBank/DDBJ databases">
        <title>Chelatococcus sp. nov., a moderately thermophilic bacterium isolated from hot spring microbial mat.</title>
        <authorList>
            <person name="Hu C.-J."/>
            <person name="Li W.-J."/>
        </authorList>
    </citation>
    <scope>NUCLEOTIDE SEQUENCE [LARGE SCALE GENOMIC DNA]</scope>
    <source>
        <strain evidence="10 11">SYSU G07232</strain>
    </source>
</reference>
<evidence type="ECO:0000256" key="5">
    <source>
        <dbReference type="ARBA" id="ARBA00012927"/>
    </source>
</evidence>
<dbReference type="PIRSF" id="PIRSF016049">
    <property type="entry name" value="Man_dehyd"/>
    <property type="match status" value="1"/>
</dbReference>
<keyword evidence="8 9" id="KW-0456">Lyase</keyword>
<comment type="caution">
    <text evidence="10">The sequence shown here is derived from an EMBL/GenBank/DDBJ whole genome shotgun (WGS) entry which is preliminary data.</text>
</comment>
<comment type="cofactor">
    <cofactor evidence="9">
        <name>Fe(2+)</name>
        <dbReference type="ChEBI" id="CHEBI:29033"/>
    </cofactor>
    <cofactor evidence="9">
        <name>Mn(2+)</name>
        <dbReference type="ChEBI" id="CHEBI:29035"/>
    </cofactor>
</comment>
<evidence type="ECO:0000256" key="2">
    <source>
        <dbReference type="ARBA" id="ARBA00002713"/>
    </source>
</evidence>
<evidence type="ECO:0000256" key="7">
    <source>
        <dbReference type="ARBA" id="ARBA00023211"/>
    </source>
</evidence>